<evidence type="ECO:0000256" key="1">
    <source>
        <dbReference type="SAM" id="SignalP"/>
    </source>
</evidence>
<evidence type="ECO:0000313" key="3">
    <source>
        <dbReference type="Proteomes" id="UP000186922"/>
    </source>
</evidence>
<keyword evidence="1" id="KW-0732">Signal</keyword>
<comment type="caution">
    <text evidence="2">The sequence shown here is derived from an EMBL/GenBank/DDBJ whole genome shotgun (WGS) entry which is preliminary data.</text>
</comment>
<sequence>MFKAAFVCFFMLAAPMDAILGPLLGTVQGLLPAVLPYVAPFVKEIRDVVNNYHVTKQISHEQAGVQIVAYAKDFYETMDQKCYKEKLPMEEEIHYLKIAVGTVVVPMVIEGTCLLYAFCNYVYNSYRFRYDNYGGTPAGICFVLFLNKDRLNHREVMVALRAQQNTA</sequence>
<protein>
    <recommendedName>
        <fullName evidence="4">ABC transmembrane type-1 domain-containing protein</fullName>
    </recommendedName>
</protein>
<proteinExistence type="predicted"/>
<reference evidence="2 3" key="1">
    <citation type="journal article" date="2016" name="Nat. Commun.">
        <title>Extremotolerant tardigrade genome and improved radiotolerance of human cultured cells by tardigrade-unique protein.</title>
        <authorList>
            <person name="Hashimoto T."/>
            <person name="Horikawa D.D."/>
            <person name="Saito Y."/>
            <person name="Kuwahara H."/>
            <person name="Kozuka-Hata H."/>
            <person name="Shin-I T."/>
            <person name="Minakuchi Y."/>
            <person name="Ohishi K."/>
            <person name="Motoyama A."/>
            <person name="Aizu T."/>
            <person name="Enomoto A."/>
            <person name="Kondo K."/>
            <person name="Tanaka S."/>
            <person name="Hara Y."/>
            <person name="Koshikawa S."/>
            <person name="Sagara H."/>
            <person name="Miura T."/>
            <person name="Yokobori S."/>
            <person name="Miyagawa K."/>
            <person name="Suzuki Y."/>
            <person name="Kubo T."/>
            <person name="Oyama M."/>
            <person name="Kohara Y."/>
            <person name="Fujiyama A."/>
            <person name="Arakawa K."/>
            <person name="Katayama T."/>
            <person name="Toyoda A."/>
            <person name="Kunieda T."/>
        </authorList>
    </citation>
    <scope>NUCLEOTIDE SEQUENCE [LARGE SCALE GENOMIC DNA]</scope>
    <source>
        <strain evidence="2 3">YOKOZUNA-1</strain>
    </source>
</reference>
<dbReference type="Proteomes" id="UP000186922">
    <property type="component" value="Unassembled WGS sequence"/>
</dbReference>
<feature type="signal peptide" evidence="1">
    <location>
        <begin position="1"/>
        <end position="18"/>
    </location>
</feature>
<keyword evidence="3" id="KW-1185">Reference proteome</keyword>
<gene>
    <name evidence="2" type="primary">RvY_04680-1</name>
    <name evidence="2" type="synonym">RvY_04680.1</name>
    <name evidence="2" type="ORF">RvY_04680</name>
</gene>
<name>A0A1D1UVX6_RAMVA</name>
<dbReference type="EMBL" id="BDGG01000002">
    <property type="protein sequence ID" value="GAU92625.1"/>
    <property type="molecule type" value="Genomic_DNA"/>
</dbReference>
<evidence type="ECO:0008006" key="4">
    <source>
        <dbReference type="Google" id="ProtNLM"/>
    </source>
</evidence>
<feature type="chain" id="PRO_5008897666" description="ABC transmembrane type-1 domain-containing protein" evidence="1">
    <location>
        <begin position="19"/>
        <end position="167"/>
    </location>
</feature>
<organism evidence="2 3">
    <name type="scientific">Ramazzottius varieornatus</name>
    <name type="common">Water bear</name>
    <name type="synonym">Tardigrade</name>
    <dbReference type="NCBI Taxonomy" id="947166"/>
    <lineage>
        <taxon>Eukaryota</taxon>
        <taxon>Metazoa</taxon>
        <taxon>Ecdysozoa</taxon>
        <taxon>Tardigrada</taxon>
        <taxon>Eutardigrada</taxon>
        <taxon>Parachela</taxon>
        <taxon>Hypsibioidea</taxon>
        <taxon>Ramazzottiidae</taxon>
        <taxon>Ramazzottius</taxon>
    </lineage>
</organism>
<dbReference type="AlphaFoldDB" id="A0A1D1UVX6"/>
<evidence type="ECO:0000313" key="2">
    <source>
        <dbReference type="EMBL" id="GAU92625.1"/>
    </source>
</evidence>
<accession>A0A1D1UVX6</accession>